<feature type="domain" description="ABC transporter" evidence="11">
    <location>
        <begin position="1225"/>
        <end position="1473"/>
    </location>
</feature>
<feature type="domain" description="ABC transporter" evidence="11">
    <location>
        <begin position="555"/>
        <end position="805"/>
    </location>
</feature>
<reference evidence="13" key="1">
    <citation type="submission" date="2023-06" db="EMBL/GenBank/DDBJ databases">
        <authorList>
            <person name="Kurt Z."/>
        </authorList>
    </citation>
    <scope>NUCLEOTIDE SEQUENCE</scope>
</reference>
<keyword evidence="15" id="KW-1185">Reference proteome</keyword>
<gene>
    <name evidence="14" type="ORF">HINF_LOCUS4087</name>
    <name evidence="13" type="ORF">HINF_LOCUS50003</name>
</gene>
<evidence type="ECO:0000256" key="2">
    <source>
        <dbReference type="ARBA" id="ARBA00009726"/>
    </source>
</evidence>
<dbReference type="CDD" id="cd18580">
    <property type="entry name" value="ABC_6TM_ABCC_D2"/>
    <property type="match status" value="1"/>
</dbReference>
<protein>
    <submittedName>
        <fullName evidence="13">Xenobiotic-transporting ATPase / Multidrug resistance-associated protein</fullName>
    </submittedName>
    <submittedName>
        <fullName evidence="14">Xenobiotic-transporting_ATPase / Multidrug resistance-associated protein</fullName>
    </submittedName>
</protein>
<evidence type="ECO:0000313" key="14">
    <source>
        <dbReference type="EMBL" id="CAL5976980.1"/>
    </source>
</evidence>
<dbReference type="InterPro" id="IPR003593">
    <property type="entry name" value="AAA+_ATPase"/>
</dbReference>
<feature type="region of interest" description="Disordered" evidence="9">
    <location>
        <begin position="801"/>
        <end position="830"/>
    </location>
</feature>
<dbReference type="InterPro" id="IPR027417">
    <property type="entry name" value="P-loop_NTPase"/>
</dbReference>
<evidence type="ECO:0000256" key="8">
    <source>
        <dbReference type="ARBA" id="ARBA00023136"/>
    </source>
</evidence>
<feature type="transmembrane region" description="Helical" evidence="10">
    <location>
        <begin position="1130"/>
        <end position="1149"/>
    </location>
</feature>
<dbReference type="PANTHER" id="PTHR24223:SF456">
    <property type="entry name" value="MULTIDRUG RESISTANCE-ASSOCIATED PROTEIN LETHAL(2)03659"/>
    <property type="match status" value="1"/>
</dbReference>
<dbReference type="PROSITE" id="PS50893">
    <property type="entry name" value="ABC_TRANSPORTER_2"/>
    <property type="match status" value="2"/>
</dbReference>
<feature type="transmembrane region" description="Helical" evidence="10">
    <location>
        <begin position="231"/>
        <end position="253"/>
    </location>
</feature>
<dbReference type="GO" id="GO:0005524">
    <property type="term" value="F:ATP binding"/>
    <property type="evidence" value="ECO:0007669"/>
    <property type="project" value="UniProtKB-KW"/>
</dbReference>
<comment type="caution">
    <text evidence="13">The sequence shown here is derived from an EMBL/GenBank/DDBJ whole genome shotgun (WGS) entry which is preliminary data.</text>
</comment>
<dbReference type="EMBL" id="CATOUU010000952">
    <property type="protein sequence ID" value="CAI9962358.1"/>
    <property type="molecule type" value="Genomic_DNA"/>
</dbReference>
<dbReference type="GO" id="GO:0016020">
    <property type="term" value="C:membrane"/>
    <property type="evidence" value="ECO:0007669"/>
    <property type="project" value="UniProtKB-SubCell"/>
</dbReference>
<feature type="transmembrane region" description="Helical" evidence="10">
    <location>
        <begin position="853"/>
        <end position="878"/>
    </location>
</feature>
<reference evidence="14 15" key="2">
    <citation type="submission" date="2024-07" db="EMBL/GenBank/DDBJ databases">
        <authorList>
            <person name="Akdeniz Z."/>
        </authorList>
    </citation>
    <scope>NUCLEOTIDE SEQUENCE [LARGE SCALE GENOMIC DNA]</scope>
</reference>
<evidence type="ECO:0000313" key="15">
    <source>
        <dbReference type="Proteomes" id="UP001642409"/>
    </source>
</evidence>
<dbReference type="EMBL" id="CAXDID020000007">
    <property type="protein sequence ID" value="CAL5976980.1"/>
    <property type="molecule type" value="Genomic_DNA"/>
</dbReference>
<evidence type="ECO:0000256" key="5">
    <source>
        <dbReference type="ARBA" id="ARBA00022741"/>
    </source>
</evidence>
<feature type="domain" description="ABC transmembrane type-1" evidence="12">
    <location>
        <begin position="854"/>
        <end position="1185"/>
    </location>
</feature>
<feature type="domain" description="ABC transmembrane type-1" evidence="12">
    <location>
        <begin position="134"/>
        <end position="371"/>
    </location>
</feature>
<dbReference type="FunFam" id="3.40.50.300:FF:000163">
    <property type="entry name" value="Multidrug resistance-associated protein member 4"/>
    <property type="match status" value="1"/>
</dbReference>
<proteinExistence type="inferred from homology"/>
<evidence type="ECO:0000313" key="13">
    <source>
        <dbReference type="EMBL" id="CAI9962358.1"/>
    </source>
</evidence>
<dbReference type="GO" id="GO:0016887">
    <property type="term" value="F:ATP hydrolysis activity"/>
    <property type="evidence" value="ECO:0007669"/>
    <property type="project" value="InterPro"/>
</dbReference>
<dbReference type="Gene3D" id="3.40.50.300">
    <property type="entry name" value="P-loop containing nucleotide triphosphate hydrolases"/>
    <property type="match status" value="2"/>
</dbReference>
<dbReference type="Proteomes" id="UP001642409">
    <property type="component" value="Unassembled WGS sequence"/>
</dbReference>
<dbReference type="SMART" id="SM00382">
    <property type="entry name" value="AAA"/>
    <property type="match status" value="2"/>
</dbReference>
<feature type="transmembrane region" description="Helical" evidence="10">
    <location>
        <begin position="943"/>
        <end position="967"/>
    </location>
</feature>
<dbReference type="Pfam" id="PF00664">
    <property type="entry name" value="ABC_membrane"/>
    <property type="match status" value="2"/>
</dbReference>
<keyword evidence="3" id="KW-0813">Transport</keyword>
<feature type="transmembrane region" description="Helical" evidence="10">
    <location>
        <begin position="1038"/>
        <end position="1058"/>
    </location>
</feature>
<evidence type="ECO:0000256" key="7">
    <source>
        <dbReference type="ARBA" id="ARBA00022989"/>
    </source>
</evidence>
<dbReference type="SUPFAM" id="SSF90123">
    <property type="entry name" value="ABC transporter transmembrane region"/>
    <property type="match status" value="2"/>
</dbReference>
<keyword evidence="6" id="KW-0067">ATP-binding</keyword>
<dbReference type="GO" id="GO:0140359">
    <property type="term" value="F:ABC-type transporter activity"/>
    <property type="evidence" value="ECO:0007669"/>
    <property type="project" value="InterPro"/>
</dbReference>
<keyword evidence="4 10" id="KW-0812">Transmembrane</keyword>
<evidence type="ECO:0000256" key="1">
    <source>
        <dbReference type="ARBA" id="ARBA00004141"/>
    </source>
</evidence>
<evidence type="ECO:0000256" key="9">
    <source>
        <dbReference type="SAM" id="MobiDB-lite"/>
    </source>
</evidence>
<dbReference type="InterPro" id="IPR003439">
    <property type="entry name" value="ABC_transporter-like_ATP-bd"/>
</dbReference>
<dbReference type="InterPro" id="IPR044726">
    <property type="entry name" value="ABCC_6TM_D2"/>
</dbReference>
<dbReference type="SUPFAM" id="SSF52540">
    <property type="entry name" value="P-loop containing nucleoside triphosphate hydrolases"/>
    <property type="match status" value="2"/>
</dbReference>
<dbReference type="PANTHER" id="PTHR24223">
    <property type="entry name" value="ATP-BINDING CASSETTE SUB-FAMILY C"/>
    <property type="match status" value="1"/>
</dbReference>
<feature type="transmembrane region" description="Helical" evidence="10">
    <location>
        <begin position="66"/>
        <end position="87"/>
    </location>
</feature>
<dbReference type="Gene3D" id="1.20.1560.10">
    <property type="entry name" value="ABC transporter type 1, transmembrane domain"/>
    <property type="match status" value="2"/>
</dbReference>
<sequence length="1483" mass="167975">MIDITWSWLNSITKKAKKQPLNISDIKATSVDLDTKRQATMFATEYNKNPTKPILKHFLKVNRNNIMGMFIGIPLLTLSSALAPLCIKQFQSILSPLNLFDCEGTVSNSFDIMTKKSVQGGLKWIFAKLYPYWIILGLGQALRSIADSICSINCVQLGIKITSALLDTLFNKMMLLSETTKNVNAQGSLANILFSDTMKIQFFTKVFYNLFTVPLDLIVAVVYLASYIDPVALIGAAGIFICFPIIGICGDILQKSLNRMATLKDIRSQKIQEILNAVKVIKLFNTEQFQEKRIQNARVQELFYVKKASFAFAGHLTTGFTSYVVMSMIAFGSLIGLEKLDITKSFTMIYLFTFIQVSIGFLPVCIMALQDGIISLKRIQAFLQLSEVDRSFIEVRPEFENAIEIINKHSFAYGLEDDEKISPDLDSSYYMKIDCFKEMKSNKVKLEHIFQQIKQDRVKQNQLEKKLEKKRQTNKDICFALEVQEDIYSLIQTNNFNLTHTICVQACMQFNLPAVTFFMNIKNYMGNYFQAIKQDTQQQILIKQYLHMCVIVYNLKQWELKDIPQTIKPVIKDLELSIKKGELIGIQGPVGSGKSSLFSCILGEMKAIDVKLEKEQLHQIKFDYFEEQNAVKNNADVFIKLGGTIAYCPQNSPIFSSTIRENICFYKSYEEVKYQKIVDICCLQPDFAIFNAGDLTEVGGRGVTLSGGQRARIALARAIYNDADIYLLDDPLSAVDAHVGKRIWNEVIIEYLQQRGKTVLIASHQTHYFKDCNRILTIDNGVVTKIFENIEHVEQSQSHILSDSQSKYDTPKDLPTKQQESGKLTQEETLSGDGNIGSGVYSKFIKAGKSRYFLLYLVLLIVFQGVSQYSSIIISHWANDKYGWTSDSQKPVTPGSELDKILQKAFQDFGTSSYIKSKVQMCYFSINSPPGSRYQVPYSKKYFYVYIALVFIIIITFLLHVLSFFNFSISASAKLYMDQLKAVMRTKLSFFDTTPQGRIINRLVKDTETVDFTFGRFFILMMVQASIIVGMLVSVTALNWPCIIVILPCVIVYMILFSKFRSVTPQLKRLESNSRSSVFTLCQEVLDQLTSIRAYNVQSNFRQQFREITLLNINTQYYSTSTSKWMSFRMTMLGAVMAFLIVGVAMIIAPFSPSLAQYSGIIVSYGYSIQSLMVAVIEMITNTEQEMPAIERMLEYAQLENEETLNNEMIAKNSTCQKLENNIGLDISNLIMKYRPELQPALKGVNIHINPKEHVAIVGRTGSGKSSLAITLFKLYQPEVGNSVQIGDDQISHLPLYDSRRKLAIIPQEPYLFSGTLRQQLCEFTRNKAEGLSTEGIERIPDQKIWELLETVQLSDYIKNQPGGLDCVVVGNGDNFSAGQRQLVCVVRALLRDANVIILDEATAYVDNETDQIIQKIVKEYLRDKIVLSIAHRLDTVLGMDKVLVMDAGKVAEFGTKQELMKIDGGIFRELVIKANIQIPESE</sequence>
<evidence type="ECO:0000256" key="4">
    <source>
        <dbReference type="ARBA" id="ARBA00022692"/>
    </source>
</evidence>
<comment type="similarity">
    <text evidence="2">Belongs to the ABC transporter superfamily. ABCC family. Conjugate transporter (TC 3.A.1.208) subfamily.</text>
</comment>
<comment type="subcellular location">
    <subcellularLocation>
        <location evidence="1">Membrane</location>
        <topology evidence="1">Multi-pass membrane protein</topology>
    </subcellularLocation>
</comment>
<dbReference type="InterPro" id="IPR036640">
    <property type="entry name" value="ABC1_TM_sf"/>
</dbReference>
<evidence type="ECO:0000256" key="3">
    <source>
        <dbReference type="ARBA" id="ARBA00022448"/>
    </source>
</evidence>
<dbReference type="Pfam" id="PF00005">
    <property type="entry name" value="ABC_tran"/>
    <property type="match status" value="2"/>
</dbReference>
<dbReference type="CDD" id="cd03244">
    <property type="entry name" value="ABCC_MRP_domain2"/>
    <property type="match status" value="1"/>
</dbReference>
<evidence type="ECO:0000259" key="11">
    <source>
        <dbReference type="PROSITE" id="PS50893"/>
    </source>
</evidence>
<accession>A0AA86QYT5</accession>
<feature type="transmembrane region" description="Helical" evidence="10">
    <location>
        <begin position="206"/>
        <end position="225"/>
    </location>
</feature>
<feature type="transmembrane region" description="Helical" evidence="10">
    <location>
        <begin position="349"/>
        <end position="369"/>
    </location>
</feature>
<evidence type="ECO:0000256" key="10">
    <source>
        <dbReference type="SAM" id="Phobius"/>
    </source>
</evidence>
<feature type="transmembrane region" description="Helical" evidence="10">
    <location>
        <begin position="1012"/>
        <end position="1032"/>
    </location>
</feature>
<dbReference type="PROSITE" id="PS00211">
    <property type="entry name" value="ABC_TRANSPORTER_1"/>
    <property type="match status" value="2"/>
</dbReference>
<dbReference type="InterPro" id="IPR017871">
    <property type="entry name" value="ABC_transporter-like_CS"/>
</dbReference>
<keyword evidence="8 10" id="KW-0472">Membrane</keyword>
<feature type="compositionally biased region" description="Polar residues" evidence="9">
    <location>
        <begin position="816"/>
        <end position="829"/>
    </location>
</feature>
<dbReference type="InterPro" id="IPR050173">
    <property type="entry name" value="ABC_transporter_C-like"/>
</dbReference>
<name>A0AA86QYT5_9EUKA</name>
<evidence type="ECO:0000256" key="6">
    <source>
        <dbReference type="ARBA" id="ARBA00022840"/>
    </source>
</evidence>
<feature type="transmembrane region" description="Helical" evidence="10">
    <location>
        <begin position="310"/>
        <end position="337"/>
    </location>
</feature>
<dbReference type="InterPro" id="IPR011527">
    <property type="entry name" value="ABC1_TM_dom"/>
</dbReference>
<dbReference type="PROSITE" id="PS50929">
    <property type="entry name" value="ABC_TM1F"/>
    <property type="match status" value="2"/>
</dbReference>
<keyword evidence="5" id="KW-0547">Nucleotide-binding</keyword>
<keyword evidence="7 10" id="KW-1133">Transmembrane helix</keyword>
<organism evidence="13">
    <name type="scientific">Hexamita inflata</name>
    <dbReference type="NCBI Taxonomy" id="28002"/>
    <lineage>
        <taxon>Eukaryota</taxon>
        <taxon>Metamonada</taxon>
        <taxon>Diplomonadida</taxon>
        <taxon>Hexamitidae</taxon>
        <taxon>Hexamitinae</taxon>
        <taxon>Hexamita</taxon>
    </lineage>
</organism>
<evidence type="ECO:0000259" key="12">
    <source>
        <dbReference type="PROSITE" id="PS50929"/>
    </source>
</evidence>
<dbReference type="CDD" id="cd03250">
    <property type="entry name" value="ABCC_MRP_domain1"/>
    <property type="match status" value="1"/>
</dbReference>